<comment type="cofactor">
    <cofactor evidence="1">
        <name>a divalent metal cation</name>
        <dbReference type="ChEBI" id="CHEBI:60240"/>
    </cofactor>
</comment>
<sequence>LECVYHNDGFQLQAPPCSGLRYHNYKRNFSINLLTVSDAKNHFIIFDIGAEGRQSDGETLREDLQHISIVRFAFPETWHPPLLFFWYDEGNAHGTPGWLNHGSVGLESR</sequence>
<feature type="non-terminal residue" evidence="4">
    <location>
        <position position="109"/>
    </location>
</feature>
<organism>
    <name type="scientific">Solenopsis invicta</name>
    <name type="common">Red imported fire ant</name>
    <name type="synonym">Solenopsis wagneri</name>
    <dbReference type="NCBI Taxonomy" id="13686"/>
    <lineage>
        <taxon>Eukaryota</taxon>
        <taxon>Metazoa</taxon>
        <taxon>Ecdysozoa</taxon>
        <taxon>Arthropoda</taxon>
        <taxon>Hexapoda</taxon>
        <taxon>Insecta</taxon>
        <taxon>Pterygota</taxon>
        <taxon>Neoptera</taxon>
        <taxon>Endopterygota</taxon>
        <taxon>Hymenoptera</taxon>
        <taxon>Apocrita</taxon>
        <taxon>Aculeata</taxon>
        <taxon>Formicoidea</taxon>
        <taxon>Formicidae</taxon>
        <taxon>Myrmicinae</taxon>
        <taxon>Solenopsis</taxon>
    </lineage>
</organism>
<proteinExistence type="predicted"/>
<keyword evidence="2" id="KW-0479">Metal-binding</keyword>
<dbReference type="InterPro" id="IPR027806">
    <property type="entry name" value="HARBI1_dom"/>
</dbReference>
<dbReference type="Pfam" id="PF13359">
    <property type="entry name" value="DDE_Tnp_4"/>
    <property type="match status" value="1"/>
</dbReference>
<evidence type="ECO:0000256" key="1">
    <source>
        <dbReference type="ARBA" id="ARBA00001968"/>
    </source>
</evidence>
<gene>
    <name evidence="4" type="ORF">SINV_13876</name>
</gene>
<dbReference type="EMBL" id="GL768553">
    <property type="protein sequence ID" value="EFZ11201.1"/>
    <property type="molecule type" value="Genomic_DNA"/>
</dbReference>
<accession>E9J7K4</accession>
<evidence type="ECO:0000256" key="2">
    <source>
        <dbReference type="ARBA" id="ARBA00022723"/>
    </source>
</evidence>
<feature type="non-terminal residue" evidence="4">
    <location>
        <position position="1"/>
    </location>
</feature>
<dbReference type="HOGENOM" id="CLU_2190628_0_0_1"/>
<evidence type="ECO:0000259" key="3">
    <source>
        <dbReference type="Pfam" id="PF13359"/>
    </source>
</evidence>
<reference evidence="4" key="1">
    <citation type="journal article" date="2011" name="Proc. Natl. Acad. Sci. U.S.A.">
        <title>The genome of the fire ant Solenopsis invicta.</title>
        <authorList>
            <person name="Wurm Y."/>
            <person name="Wang J."/>
            <person name="Riba-Grognuz O."/>
            <person name="Corona M."/>
            <person name="Nygaard S."/>
            <person name="Hunt B.G."/>
            <person name="Ingram K.K."/>
            <person name="Falquet L."/>
            <person name="Nipitwattanaphon M."/>
            <person name="Gotzek D."/>
            <person name="Dijkstra M.B."/>
            <person name="Oettler J."/>
            <person name="Comtesse F."/>
            <person name="Shih C.J."/>
            <person name="Wu W.J."/>
            <person name="Yang C.C."/>
            <person name="Thomas J."/>
            <person name="Beaudoing E."/>
            <person name="Pradervand S."/>
            <person name="Flegel V."/>
            <person name="Cook E.D."/>
            <person name="Fabbretti R."/>
            <person name="Stockinger H."/>
            <person name="Long L."/>
            <person name="Farmerie W.G."/>
            <person name="Oakey J."/>
            <person name="Boomsma J.J."/>
            <person name="Pamilo P."/>
            <person name="Yi S.V."/>
            <person name="Heinze J."/>
            <person name="Goodisman M.A."/>
            <person name="Farinelli L."/>
            <person name="Harshman K."/>
            <person name="Hulo N."/>
            <person name="Cerutti L."/>
            <person name="Xenarios I."/>
            <person name="Shoemaker D."/>
            <person name="Keller L."/>
        </authorList>
    </citation>
    <scope>NUCLEOTIDE SEQUENCE [LARGE SCALE GENOMIC DNA]</scope>
</reference>
<evidence type="ECO:0000313" key="4">
    <source>
        <dbReference type="EMBL" id="EFZ11201.1"/>
    </source>
</evidence>
<dbReference type="GO" id="GO:0046872">
    <property type="term" value="F:metal ion binding"/>
    <property type="evidence" value="ECO:0007669"/>
    <property type="project" value="UniProtKB-KW"/>
</dbReference>
<dbReference type="AlphaFoldDB" id="E9J7K4"/>
<name>E9J7K4_SOLIN</name>
<protein>
    <recommendedName>
        <fullName evidence="3">DDE Tnp4 domain-containing protein</fullName>
    </recommendedName>
</protein>
<feature type="domain" description="DDE Tnp4" evidence="3">
    <location>
        <begin position="11"/>
        <end position="62"/>
    </location>
</feature>